<feature type="signal peptide" evidence="1">
    <location>
        <begin position="1"/>
        <end position="26"/>
    </location>
</feature>
<dbReference type="Gene3D" id="3.90.1720.10">
    <property type="entry name" value="endopeptidase domain like (from Nostoc punctiforme)"/>
    <property type="match status" value="1"/>
</dbReference>
<protein>
    <submittedName>
        <fullName evidence="3">Peptidase M23</fullName>
    </submittedName>
</protein>
<evidence type="ECO:0000259" key="2">
    <source>
        <dbReference type="PROSITE" id="PS50911"/>
    </source>
</evidence>
<evidence type="ECO:0000313" key="3">
    <source>
        <dbReference type="EMBL" id="KYH13502.1"/>
    </source>
</evidence>
<dbReference type="Proteomes" id="UP000075418">
    <property type="component" value="Unassembled WGS sequence"/>
</dbReference>
<evidence type="ECO:0000256" key="1">
    <source>
        <dbReference type="SAM" id="SignalP"/>
    </source>
</evidence>
<dbReference type="AlphaFoldDB" id="A0A151A2D7"/>
<dbReference type="InterPro" id="IPR038765">
    <property type="entry name" value="Papain-like_cys_pep_sf"/>
</dbReference>
<comment type="caution">
    <text evidence="3">The sequence shown here is derived from an EMBL/GenBank/DDBJ whole genome shotgun (WGS) entry which is preliminary data.</text>
</comment>
<feature type="domain" description="Peptidase C51" evidence="2">
    <location>
        <begin position="20"/>
        <end position="143"/>
    </location>
</feature>
<proteinExistence type="predicted"/>
<dbReference type="SUPFAM" id="SSF54001">
    <property type="entry name" value="Cysteine proteinases"/>
    <property type="match status" value="1"/>
</dbReference>
<evidence type="ECO:0000313" key="4">
    <source>
        <dbReference type="Proteomes" id="UP000075418"/>
    </source>
</evidence>
<dbReference type="InterPro" id="IPR007921">
    <property type="entry name" value="CHAP_dom"/>
</dbReference>
<organism evidence="3 4">
    <name type="scientific">Staphylococcus kloosii</name>
    <dbReference type="NCBI Taxonomy" id="29384"/>
    <lineage>
        <taxon>Bacteria</taxon>
        <taxon>Bacillati</taxon>
        <taxon>Bacillota</taxon>
        <taxon>Bacilli</taxon>
        <taxon>Bacillales</taxon>
        <taxon>Staphylococcaceae</taxon>
        <taxon>Staphylococcus</taxon>
    </lineage>
</organism>
<dbReference type="Pfam" id="PF05257">
    <property type="entry name" value="CHAP"/>
    <property type="match status" value="1"/>
</dbReference>
<keyword evidence="1" id="KW-0732">Signal</keyword>
<reference evidence="3 4" key="1">
    <citation type="submission" date="2016-02" db="EMBL/GenBank/DDBJ databases">
        <title>Draft genome sequence of hydrocarbon degrading Staphylococcus saprophyticus Strain CNV2, isolated from crude-oil contaminated soil from Noonmati Oil Refinery, Guwahati, Assam, India.</title>
        <authorList>
            <person name="Mukherjee A."/>
            <person name="Chettri B."/>
            <person name="Langpoklakpam J."/>
            <person name="Singh A.K."/>
            <person name="Chattopadhyay D.J."/>
        </authorList>
    </citation>
    <scope>NUCLEOTIDE SEQUENCE [LARGE SCALE GENOMIC DNA]</scope>
    <source>
        <strain evidence="3 4">CNV2</strain>
    </source>
</reference>
<accession>A0A151A2D7</accession>
<dbReference type="RefSeq" id="WP_061853733.1">
    <property type="nucleotide sequence ID" value="NZ_LUGM01000002.1"/>
</dbReference>
<sequence>MKMKKLLCRIAIAFTLLFTTSFSVQMINNTNVSQAAKNYYAKYNCTWYVFNKRAQVHKPIPNGWGNAKYWYTNAKRSGYRVGTKPVPRAILQSTAGYYGHVAFVETVYRNGSIKISEYNYSRAHAYGTRTLSKKTAKKYRYIY</sequence>
<name>A0A151A2D7_9STAP</name>
<dbReference type="PROSITE" id="PS50911">
    <property type="entry name" value="CHAP"/>
    <property type="match status" value="1"/>
</dbReference>
<feature type="chain" id="PRO_5039472329" evidence="1">
    <location>
        <begin position="27"/>
        <end position="143"/>
    </location>
</feature>
<gene>
    <name evidence="3" type="ORF">A0131_01585</name>
</gene>
<dbReference type="EMBL" id="LUGM01000002">
    <property type="protein sequence ID" value="KYH13502.1"/>
    <property type="molecule type" value="Genomic_DNA"/>
</dbReference>